<feature type="transmembrane region" description="Helical" evidence="1">
    <location>
        <begin position="38"/>
        <end position="58"/>
    </location>
</feature>
<organism evidence="2 3">
    <name type="scientific">Halobacillus litoralis</name>
    <dbReference type="NCBI Taxonomy" id="45668"/>
    <lineage>
        <taxon>Bacteria</taxon>
        <taxon>Bacillati</taxon>
        <taxon>Bacillota</taxon>
        <taxon>Bacilli</taxon>
        <taxon>Bacillales</taxon>
        <taxon>Bacillaceae</taxon>
        <taxon>Halobacillus</taxon>
    </lineage>
</organism>
<feature type="transmembrane region" description="Helical" evidence="1">
    <location>
        <begin position="65"/>
        <end position="84"/>
    </location>
</feature>
<accession>A0A845DWX2</accession>
<keyword evidence="1" id="KW-1133">Transmembrane helix</keyword>
<feature type="transmembrane region" description="Helical" evidence="1">
    <location>
        <begin position="7"/>
        <end position="32"/>
    </location>
</feature>
<name>A0A845DWX2_9BACI</name>
<sequence>MDKFMKVIYVASLLGVLIGLFMDWFSLAFWSWSGLHHWTGSLIGVTTAITLTVFLIIPRQTSIRFLTILIPSFVILQWIMMSPWFPGNEGGNLNTALGMTKGGFYFTLLSALIAVASYIRYTKK</sequence>
<feature type="transmembrane region" description="Helical" evidence="1">
    <location>
        <begin position="104"/>
        <end position="121"/>
    </location>
</feature>
<comment type="caution">
    <text evidence="2">The sequence shown here is derived from an EMBL/GenBank/DDBJ whole genome shotgun (WGS) entry which is preliminary data.</text>
</comment>
<keyword evidence="1" id="KW-0472">Membrane</keyword>
<dbReference type="Proteomes" id="UP000460949">
    <property type="component" value="Unassembled WGS sequence"/>
</dbReference>
<dbReference type="AlphaFoldDB" id="A0A845DWX2"/>
<proteinExistence type="predicted"/>
<dbReference type="RefSeq" id="WP_160839966.1">
    <property type="nucleotide sequence ID" value="NZ_WMET01000012.1"/>
</dbReference>
<dbReference type="OrthoDB" id="9951160at2"/>
<dbReference type="EMBL" id="WMET01000012">
    <property type="protein sequence ID" value="MYL22050.1"/>
    <property type="molecule type" value="Genomic_DNA"/>
</dbReference>
<keyword evidence="1" id="KW-0812">Transmembrane</keyword>
<evidence type="ECO:0000313" key="2">
    <source>
        <dbReference type="EMBL" id="MYL22050.1"/>
    </source>
</evidence>
<reference evidence="2 3" key="1">
    <citation type="submission" date="2019-11" db="EMBL/GenBank/DDBJ databases">
        <title>Genome sequences of 17 halophilic strains isolated from different environments.</title>
        <authorList>
            <person name="Furrow R.E."/>
        </authorList>
    </citation>
    <scope>NUCLEOTIDE SEQUENCE [LARGE SCALE GENOMIC DNA]</scope>
    <source>
        <strain evidence="2 3">22511_23_Filter</strain>
    </source>
</reference>
<evidence type="ECO:0000313" key="3">
    <source>
        <dbReference type="Proteomes" id="UP000460949"/>
    </source>
</evidence>
<protein>
    <submittedName>
        <fullName evidence="2">Uncharacterized protein</fullName>
    </submittedName>
</protein>
<gene>
    <name evidence="2" type="ORF">GLW04_19430</name>
</gene>
<evidence type="ECO:0000256" key="1">
    <source>
        <dbReference type="SAM" id="Phobius"/>
    </source>
</evidence>